<feature type="compositionally biased region" description="Polar residues" evidence="6">
    <location>
        <begin position="1578"/>
        <end position="1589"/>
    </location>
</feature>
<keyword evidence="3 4" id="KW-0949">S-adenosyl-L-methionine</keyword>
<dbReference type="InterPro" id="IPR050750">
    <property type="entry name" value="C5-MTase"/>
</dbReference>
<feature type="active site" evidence="4">
    <location>
        <position position="104"/>
    </location>
</feature>
<dbReference type="Gene3D" id="3.40.50.150">
    <property type="entry name" value="Vaccinia Virus protein VP39"/>
    <property type="match status" value="1"/>
</dbReference>
<feature type="coiled-coil region" evidence="5">
    <location>
        <begin position="985"/>
        <end position="1075"/>
    </location>
</feature>
<feature type="compositionally biased region" description="Polar residues" evidence="6">
    <location>
        <begin position="1371"/>
        <end position="1383"/>
    </location>
</feature>
<evidence type="ECO:0000256" key="5">
    <source>
        <dbReference type="SAM" id="Coils"/>
    </source>
</evidence>
<gene>
    <name evidence="8" type="ORF">C1SCF055_LOCUS29722</name>
</gene>
<proteinExistence type="inferred from homology"/>
<reference evidence="8" key="1">
    <citation type="submission" date="2022-10" db="EMBL/GenBank/DDBJ databases">
        <authorList>
            <person name="Chen Y."/>
            <person name="Dougan E. K."/>
            <person name="Chan C."/>
            <person name="Rhodes N."/>
            <person name="Thang M."/>
        </authorList>
    </citation>
    <scope>NUCLEOTIDE SEQUENCE</scope>
</reference>
<keyword evidence="2 4" id="KW-0808">Transferase</keyword>
<dbReference type="Proteomes" id="UP001152797">
    <property type="component" value="Unassembled WGS sequence"/>
</dbReference>
<dbReference type="InterPro" id="IPR001525">
    <property type="entry name" value="C5_MeTfrase"/>
</dbReference>
<keyword evidence="7" id="KW-0472">Membrane</keyword>
<dbReference type="EMBL" id="CAMXCT030003335">
    <property type="protein sequence ID" value="CAL4791206.1"/>
    <property type="molecule type" value="Genomic_DNA"/>
</dbReference>
<feature type="region of interest" description="Disordered" evidence="6">
    <location>
        <begin position="1499"/>
        <end position="1618"/>
    </location>
</feature>
<evidence type="ECO:0000256" key="3">
    <source>
        <dbReference type="ARBA" id="ARBA00022691"/>
    </source>
</evidence>
<keyword evidence="10" id="KW-1185">Reference proteome</keyword>
<dbReference type="GO" id="GO:0008168">
    <property type="term" value="F:methyltransferase activity"/>
    <property type="evidence" value="ECO:0007669"/>
    <property type="project" value="UniProtKB-KW"/>
</dbReference>
<protein>
    <submittedName>
        <fullName evidence="9">NADP-dependent alcohol dehydrogenase C 2</fullName>
    </submittedName>
</protein>
<evidence type="ECO:0000313" key="9">
    <source>
        <dbReference type="EMBL" id="CAL4791206.1"/>
    </source>
</evidence>
<dbReference type="PROSITE" id="PS51679">
    <property type="entry name" value="SAM_MT_C5"/>
    <property type="match status" value="1"/>
</dbReference>
<dbReference type="GO" id="GO:0032259">
    <property type="term" value="P:methylation"/>
    <property type="evidence" value="ECO:0007669"/>
    <property type="project" value="UniProtKB-KW"/>
</dbReference>
<dbReference type="Pfam" id="PF00145">
    <property type="entry name" value="DNA_methylase"/>
    <property type="match status" value="1"/>
</dbReference>
<evidence type="ECO:0000256" key="6">
    <source>
        <dbReference type="SAM" id="MobiDB-lite"/>
    </source>
</evidence>
<feature type="compositionally biased region" description="Low complexity" evidence="6">
    <location>
        <begin position="1344"/>
        <end position="1364"/>
    </location>
</feature>
<keyword evidence="1 4" id="KW-0489">Methyltransferase</keyword>
<dbReference type="PANTHER" id="PTHR46098">
    <property type="entry name" value="TRNA (CYTOSINE(38)-C(5))-METHYLTRANSFERASE"/>
    <property type="match status" value="1"/>
</dbReference>
<evidence type="ECO:0000256" key="2">
    <source>
        <dbReference type="ARBA" id="ARBA00022679"/>
    </source>
</evidence>
<feature type="transmembrane region" description="Helical" evidence="7">
    <location>
        <begin position="1173"/>
        <end position="1197"/>
    </location>
</feature>
<feature type="region of interest" description="Disordered" evidence="6">
    <location>
        <begin position="1075"/>
        <end position="1097"/>
    </location>
</feature>
<feature type="transmembrane region" description="Helical" evidence="7">
    <location>
        <begin position="1244"/>
        <end position="1272"/>
    </location>
</feature>
<feature type="compositionally biased region" description="Low complexity" evidence="6">
    <location>
        <begin position="1595"/>
        <end position="1610"/>
    </location>
</feature>
<keyword evidence="5" id="KW-0175">Coiled coil</keyword>
<dbReference type="PANTHER" id="PTHR46098:SF1">
    <property type="entry name" value="TRNA (CYTOSINE(38)-C(5))-METHYLTRANSFERASE"/>
    <property type="match status" value="1"/>
</dbReference>
<comment type="similarity">
    <text evidence="4">Belongs to the class I-like SAM-binding methyltransferase superfamily. C5-methyltransferase family.</text>
</comment>
<dbReference type="InterPro" id="IPR029063">
    <property type="entry name" value="SAM-dependent_MTases_sf"/>
</dbReference>
<evidence type="ECO:0000256" key="4">
    <source>
        <dbReference type="PROSITE-ProRule" id="PRU01016"/>
    </source>
</evidence>
<feature type="region of interest" description="Disordered" evidence="6">
    <location>
        <begin position="895"/>
        <end position="929"/>
    </location>
</feature>
<evidence type="ECO:0000256" key="1">
    <source>
        <dbReference type="ARBA" id="ARBA00022603"/>
    </source>
</evidence>
<name>A0A9P1G7J9_9DINO</name>
<organism evidence="8">
    <name type="scientific">Cladocopium goreaui</name>
    <dbReference type="NCBI Taxonomy" id="2562237"/>
    <lineage>
        <taxon>Eukaryota</taxon>
        <taxon>Sar</taxon>
        <taxon>Alveolata</taxon>
        <taxon>Dinophyceae</taxon>
        <taxon>Suessiales</taxon>
        <taxon>Symbiodiniaceae</taxon>
        <taxon>Cladocopium</taxon>
    </lineage>
</organism>
<comment type="caution">
    <text evidence="8">The sequence shown here is derived from an EMBL/GenBank/DDBJ whole genome shotgun (WGS) entry which is preliminary data.</text>
</comment>
<feature type="region of interest" description="Disordered" evidence="6">
    <location>
        <begin position="1332"/>
        <end position="1418"/>
    </location>
</feature>
<evidence type="ECO:0000256" key="7">
    <source>
        <dbReference type="SAM" id="Phobius"/>
    </source>
</evidence>
<dbReference type="EMBL" id="CAMXCT020003335">
    <property type="protein sequence ID" value="CAL1157269.1"/>
    <property type="molecule type" value="Genomic_DNA"/>
</dbReference>
<dbReference type="PRINTS" id="PR00105">
    <property type="entry name" value="C5METTRFRASE"/>
</dbReference>
<keyword evidence="7" id="KW-1133">Transmembrane helix</keyword>
<sequence>MSGIGIAQWVPRQIPVPKASSKLFYGSDCSGLDAGALALGRLSPFGHLFASEVDPSYRKVFQETHPTCKIVFEDCLKKRNLFPIAQFMEQDPKDVLVYTSGFPCQPYSRQGLRQGQHDQQGRAQVFWGCLDAIQQTKPTFFVLENVADLARASSFDGIFRDILDMLNLIGNGLYTIHWTILDSYEVGNVPASRERVYIVGVCKDRQVRSWDWPQPIRPPPLDRILVPRSNADKIALTSLSDTALRNVNRAIQIIMSKKGRWYCEPWVVDLMPAASFGTNVTYNKLPTITKSHAAGLWLMHKQDKVRREELLAAQGIRSGEVKIPAAVADGKIFEMIGNSFTATVLERLFSVLLPAVGFNCSGRSRCSRFCSHAQVSKANKLYHLTARLVQWATEQEEQFVEQMVKFGHPTNVSAGLPEVLQSTIGFYRNTTLQERLKYRAEKLGFWLKRLVALKQQECELKASMDGEVAQILRDKNILLWQEMLASVEYPDMDVVEEMKSGTDLVGPAPRTGLWPQKFQPSLVTLEELSDLAVRDRAGLQQQFSSVSGADHVNEVWEKTMDEVRAGLLEGPLDLADVPANYPLSRRFGIQQGNKALPFGAVRSVHGFLRVAHSLWYLLTCEFKVLLTNYFDDFVAVALECESGAITSCVNMFFKLLGWAFSESGDKAPPFSSLFQALGVTINVSALHLGMVQLGNTASRSKEIVEFLDLVLSRGRMTKQEALRLRGRLQFTSGNVFGRVGKCSLSAITNHAYLQRGTTLSQDARIAIKLHRHLLADGRPRELKPASCEPWFIQTDASYDEVAGTVDAGIGQTLSLNIRPVETNFCIVMDMDMNDDSQVSMLREALRGLADDDGCVSEEALQNVAGFESVAATLEEQLGCGPWHVARLEELFFGTSSKEEDEEDRNSRKADVSPVQLGRFASPPRRHLPRRHTVNFAEEAHHMVDGEDADDEWFRVIGALEEALREDEEQDAAQLMQLLRRTFQMMQSWHHQRQKLQEQFDRAAEQAKLQSDRADTAETARLAAEAAEAATVAQLEEQEKRLVQGRETIKSQKQDLEEARHRIELQEVELREHQQRLKLTEGSMPSTPPRPLQRSQRLSTQSKCGRFDRRDLASRGLGQALKDWHSCFGCFTLTLGVEVTCFITLLAQILIISLCSSSEPLALMSLKVSPTVQVLCASWALVGIPMVICAGVGVLYHVDHLLRAFFWYLLFSLPLGIAVPTWLLASGKVCSSVVEDEVQRLGPAFVCGFTESFVFMWMMVAGLVQCYLVYVVWSAAAEISKIPNNSVALTAYANKLQFLASMGLSQMDSKSVPVLNPGYNPFSSLLSEGSRSYGAASHPADAEGAATGRSARSARSAHSAVSARSTGGGGNPQSFFPTPASNFKSEVAKEPAPQEPQQDAAESETPSKAKSPDSAAPGSELNALVTSYVDGSKLMRSSNKAVPRLLEFRMAKTALSAKKLIAAEAELEALREELLSSEEAAALEHKRASELEAALEQSHREFAEWKEQQALQSSKRRAKQGGPSSRSRSFVESASTPLSEDLQTMASGDAAAGPKAPKQNASPVVPKLAIFDRKARLQAQLSRPSPSNLQPRRPEGAAANAPPGPNRPSRSSMPADMASLSRLLGAGLLGPSGAIKATP</sequence>
<dbReference type="SUPFAM" id="SSF53335">
    <property type="entry name" value="S-adenosyl-L-methionine-dependent methyltransferases"/>
    <property type="match status" value="1"/>
</dbReference>
<dbReference type="OrthoDB" id="424133at2759"/>
<feature type="compositionally biased region" description="Polar residues" evidence="6">
    <location>
        <begin position="1529"/>
        <end position="1545"/>
    </location>
</feature>
<dbReference type="EMBL" id="CAMXCT010003335">
    <property type="protein sequence ID" value="CAI4003894.1"/>
    <property type="molecule type" value="Genomic_DNA"/>
</dbReference>
<accession>A0A9P1G7J9</accession>
<evidence type="ECO:0000313" key="8">
    <source>
        <dbReference type="EMBL" id="CAI4003894.1"/>
    </source>
</evidence>
<feature type="transmembrane region" description="Helical" evidence="7">
    <location>
        <begin position="1203"/>
        <end position="1224"/>
    </location>
</feature>
<reference evidence="9 10" key="2">
    <citation type="submission" date="2024-05" db="EMBL/GenBank/DDBJ databases">
        <authorList>
            <person name="Chen Y."/>
            <person name="Shah S."/>
            <person name="Dougan E. K."/>
            <person name="Thang M."/>
            <person name="Chan C."/>
        </authorList>
    </citation>
    <scope>NUCLEOTIDE SEQUENCE [LARGE SCALE GENOMIC DNA]</scope>
</reference>
<evidence type="ECO:0000313" key="10">
    <source>
        <dbReference type="Proteomes" id="UP001152797"/>
    </source>
</evidence>
<keyword evidence="7" id="KW-0812">Transmembrane</keyword>